<dbReference type="InterPro" id="IPR008456">
    <property type="entry name" value="Collagen-bd_dom"/>
</dbReference>
<evidence type="ECO:0000313" key="13">
    <source>
        <dbReference type="Proteomes" id="UP000644875"/>
    </source>
</evidence>
<keyword evidence="6" id="KW-0572">Peptidoglycan-anchor</keyword>
<feature type="domain" description="CNA-B" evidence="9">
    <location>
        <begin position="425"/>
        <end position="509"/>
    </location>
</feature>
<dbReference type="Pfam" id="PF17802">
    <property type="entry name" value="SpaA"/>
    <property type="match status" value="1"/>
</dbReference>
<dbReference type="SUPFAM" id="SSF49478">
    <property type="entry name" value="Cna protein B-type domain"/>
    <property type="match status" value="3"/>
</dbReference>
<dbReference type="RefSeq" id="WP_199568050.1">
    <property type="nucleotide sequence ID" value="NZ_JAENBP010000006.1"/>
</dbReference>
<feature type="non-terminal residue" evidence="12">
    <location>
        <position position="575"/>
    </location>
</feature>
<dbReference type="SUPFAM" id="SSF49401">
    <property type="entry name" value="Bacterial adhesins"/>
    <property type="match status" value="2"/>
</dbReference>
<evidence type="ECO:0000259" key="9">
    <source>
        <dbReference type="Pfam" id="PF05738"/>
    </source>
</evidence>
<dbReference type="Pfam" id="PF17961">
    <property type="entry name" value="Big_8"/>
    <property type="match status" value="1"/>
</dbReference>
<name>A0A934PAS6_9STRE</name>
<dbReference type="InterPro" id="IPR008966">
    <property type="entry name" value="Adhesion_dom_sf"/>
</dbReference>
<evidence type="ECO:0000313" key="12">
    <source>
        <dbReference type="EMBL" id="MBJ8350134.1"/>
    </source>
</evidence>
<feature type="signal peptide" evidence="7">
    <location>
        <begin position="1"/>
        <end position="29"/>
    </location>
</feature>
<keyword evidence="13" id="KW-1185">Reference proteome</keyword>
<protein>
    <submittedName>
        <fullName evidence="12">Cna B-type domain-containing protein</fullName>
    </submittedName>
</protein>
<accession>A0A934PAS6</accession>
<dbReference type="EMBL" id="JAENBP010000006">
    <property type="protein sequence ID" value="MBJ8350134.1"/>
    <property type="molecule type" value="Genomic_DNA"/>
</dbReference>
<dbReference type="Gene3D" id="2.60.40.10">
    <property type="entry name" value="Immunoglobulins"/>
    <property type="match status" value="1"/>
</dbReference>
<evidence type="ECO:0000256" key="2">
    <source>
        <dbReference type="ARBA" id="ARBA00007257"/>
    </source>
</evidence>
<keyword evidence="4" id="KW-0964">Secreted</keyword>
<feature type="domain" description="Collagen binding" evidence="8">
    <location>
        <begin position="180"/>
        <end position="310"/>
    </location>
</feature>
<reference evidence="12 13" key="1">
    <citation type="journal article" date="2021" name="Int. J. Syst. Evol. Microbiol.">
        <title>Streptococcus vicugnae sp. nov., isolated from faeces of alpacas (Vicugna pacos) and cattle (Bos taurus), Streptococcus zalophi sp. nov., and Streptococcus pacificus sp. nov., isolated from respiratory tract of California sea lions (Zalophus californianus).</title>
        <authorList>
            <person name="Volokhov D.V."/>
            <person name="Zagorodnyaya T.A."/>
            <person name="Shen Z."/>
            <person name="Blom J."/>
            <person name="Furtak V.A."/>
            <person name="Eisenberg T."/>
            <person name="Fan P."/>
            <person name="Jeong K.C."/>
            <person name="Gao Y."/>
            <person name="Zhang S."/>
            <person name="Amselle M."/>
        </authorList>
    </citation>
    <scope>NUCLEOTIDE SEQUENCE [LARGE SCALE GENOMIC DNA]</scope>
    <source>
        <strain evidence="13">CSL7508-lung</strain>
    </source>
</reference>
<dbReference type="InterPro" id="IPR008454">
    <property type="entry name" value="Collagen-bd_Cna-like_B-typ_dom"/>
</dbReference>
<feature type="chain" id="PRO_5036728615" evidence="7">
    <location>
        <begin position="30"/>
        <end position="575"/>
    </location>
</feature>
<dbReference type="PANTHER" id="PTHR36108:SF13">
    <property type="entry name" value="COLOSSIN-B-RELATED"/>
    <property type="match status" value="1"/>
</dbReference>
<proteinExistence type="inferred from homology"/>
<dbReference type="GO" id="GO:0005518">
    <property type="term" value="F:collagen binding"/>
    <property type="evidence" value="ECO:0007669"/>
    <property type="project" value="InterPro"/>
</dbReference>
<evidence type="ECO:0000256" key="7">
    <source>
        <dbReference type="SAM" id="SignalP"/>
    </source>
</evidence>
<evidence type="ECO:0000256" key="6">
    <source>
        <dbReference type="ARBA" id="ARBA00023088"/>
    </source>
</evidence>
<dbReference type="InterPro" id="IPR013783">
    <property type="entry name" value="Ig-like_fold"/>
</dbReference>
<keyword evidence="5 7" id="KW-0732">Signal</keyword>
<evidence type="ECO:0000259" key="10">
    <source>
        <dbReference type="Pfam" id="PF17802"/>
    </source>
</evidence>
<dbReference type="PANTHER" id="PTHR36108">
    <property type="entry name" value="COLOSSIN-B-RELATED"/>
    <property type="match status" value="1"/>
</dbReference>
<dbReference type="GO" id="GO:0007155">
    <property type="term" value="P:cell adhesion"/>
    <property type="evidence" value="ECO:0007669"/>
    <property type="project" value="InterPro"/>
</dbReference>
<evidence type="ECO:0000259" key="11">
    <source>
        <dbReference type="Pfam" id="PF17961"/>
    </source>
</evidence>
<dbReference type="InterPro" id="IPR041171">
    <property type="entry name" value="SDR_Ig"/>
</dbReference>
<evidence type="ECO:0000256" key="1">
    <source>
        <dbReference type="ARBA" id="ARBA00004168"/>
    </source>
</evidence>
<dbReference type="Pfam" id="PF05737">
    <property type="entry name" value="Collagen_bind"/>
    <property type="match status" value="1"/>
</dbReference>
<dbReference type="InterPro" id="IPR011252">
    <property type="entry name" value="Fibrogen-bd_dom1"/>
</dbReference>
<evidence type="ECO:0000256" key="4">
    <source>
        <dbReference type="ARBA" id="ARBA00022525"/>
    </source>
</evidence>
<dbReference type="Gene3D" id="2.60.40.740">
    <property type="match status" value="1"/>
</dbReference>
<evidence type="ECO:0000256" key="5">
    <source>
        <dbReference type="ARBA" id="ARBA00022729"/>
    </source>
</evidence>
<comment type="subcellular location">
    <subcellularLocation>
        <location evidence="1">Secreted</location>
        <location evidence="1">Cell wall</location>
        <topology evidence="1">Peptidoglycan-anchor</topology>
    </subcellularLocation>
</comment>
<dbReference type="AlphaFoldDB" id="A0A934PAS6"/>
<feature type="domain" description="CNA-B" evidence="9">
    <location>
        <begin position="517"/>
        <end position="574"/>
    </location>
</feature>
<evidence type="ECO:0000256" key="3">
    <source>
        <dbReference type="ARBA" id="ARBA00022512"/>
    </source>
</evidence>
<sequence>MKTKLLKVFALMALVVTTFSFIRGTHVDAADHDNVITSMSLTSESGGPLPDPIEQWTNFRINADFALPDNTVVAGDTTTIQLPPELTFPQTTAFEVKDADGNLVANAVIHPDTKQVVLTYTDYVETHSNITGKLFFYVRVDFTVIDTEQTFDINVKVGTKTFNAGTIHYEGVGAPTAYLLQKSSWAENGNPQRTNYSISINRTKEELKKVVITDTLQNPGVSYKKDSLRIYKGEWNFVQGDWQLTGQQDVTQNYNITFNDPQQSFSVELGDIEATDNFKIDYQADISYVPTDGEIFENVAQLDAEQHDTVTTRAAYRYLEAGGSAEGYVYTVGVHKVSEDGTPLQGAVFNVIRKANDQVVGTLTTGADGNATVGGLLKTDYILREVTAPAGYELLTDDIEITPNDFDGSKVAMMTVTNKLAKTSISGQKTWNDNNNQDGKRPTQIVVKLLANGVDTGKTVTTDEAQGWAYTFDDLDTRDAQGTPIQYSVAEEAVPEYVAVVSGYDITNTHTPSTVNISGKKIWDDANNQDGKRPTEVIVNLLADGQPTGQKATVTEATNWAYEFTDLPEFKAGQK</sequence>
<dbReference type="InterPro" id="IPR041033">
    <property type="entry name" value="SpaA_PFL_dom_1"/>
</dbReference>
<keyword evidence="3" id="KW-0134">Cell wall</keyword>
<dbReference type="Gene3D" id="2.60.40.1280">
    <property type="match status" value="1"/>
</dbReference>
<dbReference type="Pfam" id="PF05738">
    <property type="entry name" value="Cna_B"/>
    <property type="match status" value="2"/>
</dbReference>
<gene>
    <name evidence="12" type="ORF">JHK64_05755</name>
</gene>
<organism evidence="12 13">
    <name type="scientific">Streptococcus zalophi</name>
    <dbReference type="NCBI Taxonomy" id="640031"/>
    <lineage>
        <taxon>Bacteria</taxon>
        <taxon>Bacillati</taxon>
        <taxon>Bacillota</taxon>
        <taxon>Bacilli</taxon>
        <taxon>Lactobacillales</taxon>
        <taxon>Streptococcaceae</taxon>
        <taxon>Streptococcus</taxon>
    </lineage>
</organism>
<feature type="domain" description="SpaA-like prealbumin fold" evidence="10">
    <location>
        <begin position="332"/>
        <end position="404"/>
    </location>
</feature>
<evidence type="ECO:0000259" key="8">
    <source>
        <dbReference type="Pfam" id="PF05737"/>
    </source>
</evidence>
<feature type="domain" description="SDR-like Ig" evidence="11">
    <location>
        <begin position="53"/>
        <end position="149"/>
    </location>
</feature>
<dbReference type="Gene3D" id="2.60.40.1140">
    <property type="entry name" value="Collagen-binding surface protein Cna, B-type domain"/>
    <property type="match status" value="2"/>
</dbReference>
<comment type="similarity">
    <text evidence="2">Belongs to the serine-aspartate repeat-containing protein (SDr) family.</text>
</comment>
<dbReference type="Proteomes" id="UP000644875">
    <property type="component" value="Unassembled WGS sequence"/>
</dbReference>
<comment type="caution">
    <text evidence="12">The sequence shown here is derived from an EMBL/GenBank/DDBJ whole genome shotgun (WGS) entry which is preliminary data.</text>
</comment>
<dbReference type="CDD" id="cd00222">
    <property type="entry name" value="CollagenBindB"/>
    <property type="match status" value="2"/>
</dbReference>